<dbReference type="Pfam" id="PF07690">
    <property type="entry name" value="MFS_1"/>
    <property type="match status" value="1"/>
</dbReference>
<evidence type="ECO:0000256" key="3">
    <source>
        <dbReference type="ARBA" id="ARBA00022448"/>
    </source>
</evidence>
<dbReference type="InterPro" id="IPR005829">
    <property type="entry name" value="Sugar_transporter_CS"/>
</dbReference>
<dbReference type="Gene3D" id="1.20.1250.20">
    <property type="entry name" value="MFS general substrate transporter like domains"/>
    <property type="match status" value="2"/>
</dbReference>
<evidence type="ECO:0000256" key="4">
    <source>
        <dbReference type="ARBA" id="ARBA00022475"/>
    </source>
</evidence>
<feature type="transmembrane region" description="Helical" evidence="9">
    <location>
        <begin position="191"/>
        <end position="210"/>
    </location>
</feature>
<reference evidence="11 12" key="1">
    <citation type="submission" date="2020-04" db="EMBL/GenBank/DDBJ databases">
        <title>Novel species.</title>
        <authorList>
            <person name="Teo W.F.A."/>
            <person name="Lipun K."/>
            <person name="Srisuk N."/>
            <person name="Duangmal K."/>
        </authorList>
    </citation>
    <scope>NUCLEOTIDE SEQUENCE [LARGE SCALE GENOMIC DNA]</scope>
    <source>
        <strain evidence="11 12">K13G38</strain>
    </source>
</reference>
<proteinExistence type="inferred from homology"/>
<feature type="transmembrane region" description="Helical" evidence="9">
    <location>
        <begin position="344"/>
        <end position="364"/>
    </location>
</feature>
<evidence type="ECO:0000256" key="9">
    <source>
        <dbReference type="SAM" id="Phobius"/>
    </source>
</evidence>
<feature type="transmembrane region" description="Helical" evidence="9">
    <location>
        <begin position="20"/>
        <end position="44"/>
    </location>
</feature>
<keyword evidence="8 9" id="KW-0472">Membrane</keyword>
<dbReference type="EMBL" id="JAAXLS010000040">
    <property type="protein sequence ID" value="NKQ57700.1"/>
    <property type="molecule type" value="Genomic_DNA"/>
</dbReference>
<comment type="similarity">
    <text evidence="2">Belongs to the major facilitator superfamily. Metabolite:H+ Symporter (MHS) family (TC 2.A.1.6) family.</text>
</comment>
<evidence type="ECO:0000256" key="7">
    <source>
        <dbReference type="ARBA" id="ARBA00022989"/>
    </source>
</evidence>
<keyword evidence="3" id="KW-0813">Transport</keyword>
<comment type="subcellular location">
    <subcellularLocation>
        <location evidence="1">Cell membrane</location>
        <topology evidence="1">Multi-pass membrane protein</topology>
    </subcellularLocation>
</comment>
<dbReference type="SUPFAM" id="SSF103473">
    <property type="entry name" value="MFS general substrate transporter"/>
    <property type="match status" value="1"/>
</dbReference>
<feature type="transmembrane region" description="Helical" evidence="9">
    <location>
        <begin position="56"/>
        <end position="79"/>
    </location>
</feature>
<feature type="domain" description="Major facilitator superfamily (MFS) profile" evidence="10">
    <location>
        <begin position="19"/>
        <end position="428"/>
    </location>
</feature>
<keyword evidence="4" id="KW-1003">Cell membrane</keyword>
<organism evidence="11 12">
    <name type="scientific">Amycolatopsis acididurans</name>
    <dbReference type="NCBI Taxonomy" id="2724524"/>
    <lineage>
        <taxon>Bacteria</taxon>
        <taxon>Bacillati</taxon>
        <taxon>Actinomycetota</taxon>
        <taxon>Actinomycetes</taxon>
        <taxon>Pseudonocardiales</taxon>
        <taxon>Pseudonocardiaceae</taxon>
        <taxon>Amycolatopsis</taxon>
    </lineage>
</organism>
<evidence type="ECO:0000256" key="2">
    <source>
        <dbReference type="ARBA" id="ARBA00008240"/>
    </source>
</evidence>
<comment type="caution">
    <text evidence="11">The sequence shown here is derived from an EMBL/GenBank/DDBJ whole genome shotgun (WGS) entry which is preliminary data.</text>
</comment>
<evidence type="ECO:0000256" key="5">
    <source>
        <dbReference type="ARBA" id="ARBA00022692"/>
    </source>
</evidence>
<sequence length="448" mass="47392">MMTPNTPGSASPDRSRVRTLTTAIIGTFVEYYDFAVYGLLAPTIAARFFPADDPTAGLLATFGVFAVGFAGRPLGGVVFGHFGDRLGRRNVLSVAIIMMTTCTVLVGLLPTYDTIGVAAPLLLVILRLVQNFSVGGEFSGASSFVVEHAPPGRRGFHGASLNISSVLPFVVAILFVLPFSALLSKAQFDSWGWRIPFLIAGPLGLIGLYLRLRGEESPAYEAVKRAGDVQRLPVVSALRTQLPRILLLFTTAAVSGIAFYMLSSYMVTHLTAELKFSRTTALVINALAILVFCVTGLLMARLSDRIGRKPVLLSSQAALLVLGIPSFMLMATGSTVAATVGQCLFALSLAGLSVMTTVLSVELFPAKVRYSSNALGYQGAYMVFAGTAPFVATWLVSATGSTLAPAVYASGAALIALCILGLWLPEMARAPLWTEQNTEQAANSPAKP</sequence>
<name>A0ABX1JH03_9PSEU</name>
<accession>A0ABX1JH03</accession>
<evidence type="ECO:0000256" key="6">
    <source>
        <dbReference type="ARBA" id="ARBA00022847"/>
    </source>
</evidence>
<dbReference type="InterPro" id="IPR051084">
    <property type="entry name" value="H+-coupled_symporters"/>
</dbReference>
<evidence type="ECO:0000313" key="12">
    <source>
        <dbReference type="Proteomes" id="UP000715441"/>
    </source>
</evidence>
<protein>
    <submittedName>
        <fullName evidence="11">MHS family MFS transporter</fullName>
    </submittedName>
</protein>
<dbReference type="Pfam" id="PF00083">
    <property type="entry name" value="Sugar_tr"/>
    <property type="match status" value="1"/>
</dbReference>
<keyword evidence="6" id="KW-0769">Symport</keyword>
<dbReference type="InterPro" id="IPR011701">
    <property type="entry name" value="MFS"/>
</dbReference>
<dbReference type="InterPro" id="IPR020846">
    <property type="entry name" value="MFS_dom"/>
</dbReference>
<dbReference type="InterPro" id="IPR036259">
    <property type="entry name" value="MFS_trans_sf"/>
</dbReference>
<evidence type="ECO:0000259" key="10">
    <source>
        <dbReference type="PROSITE" id="PS50850"/>
    </source>
</evidence>
<feature type="transmembrane region" description="Helical" evidence="9">
    <location>
        <begin position="245"/>
        <end position="267"/>
    </location>
</feature>
<gene>
    <name evidence="11" type="ORF">HFP15_33045</name>
</gene>
<dbReference type="PANTHER" id="PTHR43528">
    <property type="entry name" value="ALPHA-KETOGLUTARATE PERMEASE"/>
    <property type="match status" value="1"/>
</dbReference>
<dbReference type="Proteomes" id="UP000715441">
    <property type="component" value="Unassembled WGS sequence"/>
</dbReference>
<dbReference type="PROSITE" id="PS00216">
    <property type="entry name" value="SUGAR_TRANSPORT_1"/>
    <property type="match status" value="1"/>
</dbReference>
<evidence type="ECO:0000313" key="11">
    <source>
        <dbReference type="EMBL" id="NKQ57700.1"/>
    </source>
</evidence>
<feature type="transmembrane region" description="Helical" evidence="9">
    <location>
        <begin position="403"/>
        <end position="424"/>
    </location>
</feature>
<feature type="transmembrane region" description="Helical" evidence="9">
    <location>
        <begin position="155"/>
        <end position="179"/>
    </location>
</feature>
<evidence type="ECO:0000256" key="8">
    <source>
        <dbReference type="ARBA" id="ARBA00023136"/>
    </source>
</evidence>
<feature type="transmembrane region" description="Helical" evidence="9">
    <location>
        <begin position="376"/>
        <end position="397"/>
    </location>
</feature>
<feature type="transmembrane region" description="Helical" evidence="9">
    <location>
        <begin position="279"/>
        <end position="299"/>
    </location>
</feature>
<dbReference type="PANTHER" id="PTHR43528:SF1">
    <property type="entry name" value="ALPHA-KETOGLUTARATE PERMEASE"/>
    <property type="match status" value="1"/>
</dbReference>
<dbReference type="PROSITE" id="PS50850">
    <property type="entry name" value="MFS"/>
    <property type="match status" value="1"/>
</dbReference>
<keyword evidence="12" id="KW-1185">Reference proteome</keyword>
<keyword evidence="5 9" id="KW-0812">Transmembrane</keyword>
<feature type="transmembrane region" description="Helical" evidence="9">
    <location>
        <begin position="311"/>
        <end position="332"/>
    </location>
</feature>
<dbReference type="InterPro" id="IPR005828">
    <property type="entry name" value="MFS_sugar_transport-like"/>
</dbReference>
<evidence type="ECO:0000256" key="1">
    <source>
        <dbReference type="ARBA" id="ARBA00004651"/>
    </source>
</evidence>
<feature type="transmembrane region" description="Helical" evidence="9">
    <location>
        <begin position="91"/>
        <end position="109"/>
    </location>
</feature>
<dbReference type="RefSeq" id="WP_168520819.1">
    <property type="nucleotide sequence ID" value="NZ_JAAXLS010000040.1"/>
</dbReference>
<keyword evidence="7 9" id="KW-1133">Transmembrane helix</keyword>